<keyword evidence="3" id="KW-1185">Reference proteome</keyword>
<organism evidence="2 3">
    <name type="scientific">Taxus chinensis</name>
    <name type="common">Chinese yew</name>
    <name type="synonym">Taxus wallichiana var. chinensis</name>
    <dbReference type="NCBI Taxonomy" id="29808"/>
    <lineage>
        <taxon>Eukaryota</taxon>
        <taxon>Viridiplantae</taxon>
        <taxon>Streptophyta</taxon>
        <taxon>Embryophyta</taxon>
        <taxon>Tracheophyta</taxon>
        <taxon>Spermatophyta</taxon>
        <taxon>Pinopsida</taxon>
        <taxon>Pinidae</taxon>
        <taxon>Conifers II</taxon>
        <taxon>Cupressales</taxon>
        <taxon>Taxaceae</taxon>
        <taxon>Taxus</taxon>
    </lineage>
</organism>
<evidence type="ECO:0000313" key="2">
    <source>
        <dbReference type="EMBL" id="KAH9320441.1"/>
    </source>
</evidence>
<feature type="region of interest" description="Disordered" evidence="1">
    <location>
        <begin position="53"/>
        <end position="105"/>
    </location>
</feature>
<protein>
    <submittedName>
        <fullName evidence="2">Uncharacterized protein</fullName>
    </submittedName>
</protein>
<reference evidence="2 3" key="1">
    <citation type="journal article" date="2021" name="Nat. Plants">
        <title>The Taxus genome provides insights into paclitaxel biosynthesis.</title>
        <authorList>
            <person name="Xiong X."/>
            <person name="Gou J."/>
            <person name="Liao Q."/>
            <person name="Li Y."/>
            <person name="Zhou Q."/>
            <person name="Bi G."/>
            <person name="Li C."/>
            <person name="Du R."/>
            <person name="Wang X."/>
            <person name="Sun T."/>
            <person name="Guo L."/>
            <person name="Liang H."/>
            <person name="Lu P."/>
            <person name="Wu Y."/>
            <person name="Zhang Z."/>
            <person name="Ro D.K."/>
            <person name="Shang Y."/>
            <person name="Huang S."/>
            <person name="Yan J."/>
        </authorList>
    </citation>
    <scope>NUCLEOTIDE SEQUENCE [LARGE SCALE GENOMIC DNA]</scope>
    <source>
        <strain evidence="2">Ta-2019</strain>
    </source>
</reference>
<gene>
    <name evidence="2" type="ORF">KI387_015080</name>
</gene>
<name>A0AA38GCF9_TAXCH</name>
<evidence type="ECO:0000256" key="1">
    <source>
        <dbReference type="SAM" id="MobiDB-lite"/>
    </source>
</evidence>
<accession>A0AA38GCF9</accession>
<feature type="compositionally biased region" description="Basic and acidic residues" evidence="1">
    <location>
        <begin position="124"/>
        <end position="134"/>
    </location>
</feature>
<dbReference type="Proteomes" id="UP000824469">
    <property type="component" value="Unassembled WGS sequence"/>
</dbReference>
<feature type="compositionally biased region" description="Polar residues" evidence="1">
    <location>
        <begin position="53"/>
        <end position="64"/>
    </location>
</feature>
<feature type="region of interest" description="Disordered" evidence="1">
    <location>
        <begin position="124"/>
        <end position="146"/>
    </location>
</feature>
<feature type="non-terminal residue" evidence="2">
    <location>
        <position position="276"/>
    </location>
</feature>
<evidence type="ECO:0000313" key="3">
    <source>
        <dbReference type="Proteomes" id="UP000824469"/>
    </source>
</evidence>
<comment type="caution">
    <text evidence="2">The sequence shown here is derived from an EMBL/GenBank/DDBJ whole genome shotgun (WGS) entry which is preliminary data.</text>
</comment>
<dbReference type="EMBL" id="JAHRHJ020000003">
    <property type="protein sequence ID" value="KAH9320441.1"/>
    <property type="molecule type" value="Genomic_DNA"/>
</dbReference>
<feature type="compositionally biased region" description="Polar residues" evidence="1">
    <location>
        <begin position="135"/>
        <end position="146"/>
    </location>
</feature>
<proteinExistence type="predicted"/>
<sequence>MGLYIYTWVCVEIDRSKGLSDRVILKGGNSQREQVLDYENTAFRCRSCHNTGHLQDSFPKAQTHSNRKKAPSSKEQNLENHSDSEDEKDNNEGKEEQTSLTITVKENIMESADNEVFNGGLKRTHESERSESNKDQLQPTIPKPQNLNSQLVLVNSTGWIEVKKRKEKKEGWRIHSLTNLGTLRRTRGRNVLCDLEINLDFNFIFKDAIIYVLIFTKADLIFKRGLPSHKLLHSSEYMELRLSSLSMQIYKKRLLRGDTSSRLKRPTELVVPEFVP</sequence>
<dbReference type="AlphaFoldDB" id="A0AA38GCF9"/>